<dbReference type="PANTHER" id="PTHR43158">
    <property type="entry name" value="SKFA PEPTIDE EXPORT ATP-BINDING PROTEIN SKFE"/>
    <property type="match status" value="1"/>
</dbReference>
<dbReference type="Proteomes" id="UP000216498">
    <property type="component" value="Unassembled WGS sequence"/>
</dbReference>
<dbReference type="SUPFAM" id="SSF52540">
    <property type="entry name" value="P-loop containing nucleoside triphosphate hydrolases"/>
    <property type="match status" value="1"/>
</dbReference>
<dbReference type="PROSITE" id="PS50893">
    <property type="entry name" value="ABC_TRANSPORTER_2"/>
    <property type="match status" value="1"/>
</dbReference>
<feature type="domain" description="ABC transporter" evidence="3">
    <location>
        <begin position="3"/>
        <end position="228"/>
    </location>
</feature>
<dbReference type="AlphaFoldDB" id="A0A265N8H4"/>
<evidence type="ECO:0000256" key="1">
    <source>
        <dbReference type="ARBA" id="ARBA00022741"/>
    </source>
</evidence>
<dbReference type="EMBL" id="NPMS01000008">
    <property type="protein sequence ID" value="OZU87749.1"/>
    <property type="molecule type" value="Genomic_DNA"/>
</dbReference>
<accession>A0A265N8H4</accession>
<comment type="caution">
    <text evidence="4">The sequence shown here is derived from an EMBL/GenBank/DDBJ whole genome shotgun (WGS) entry which is preliminary data.</text>
</comment>
<keyword evidence="1" id="KW-0547">Nucleotide-binding</keyword>
<dbReference type="Gene3D" id="3.40.50.300">
    <property type="entry name" value="P-loop containing nucleotide triphosphate hydrolases"/>
    <property type="match status" value="1"/>
</dbReference>
<dbReference type="SMART" id="SM00382">
    <property type="entry name" value="AAA"/>
    <property type="match status" value="1"/>
</dbReference>
<dbReference type="Pfam" id="PF00005">
    <property type="entry name" value="ABC_tran"/>
    <property type="match status" value="1"/>
</dbReference>
<dbReference type="GO" id="GO:0016887">
    <property type="term" value="F:ATP hydrolysis activity"/>
    <property type="evidence" value="ECO:0007669"/>
    <property type="project" value="InterPro"/>
</dbReference>
<dbReference type="OrthoDB" id="9804819at2"/>
<dbReference type="PANTHER" id="PTHR43158:SF5">
    <property type="entry name" value="ABC TRANSPORTER, ATP-BINDING PROTEIN"/>
    <property type="match status" value="1"/>
</dbReference>
<gene>
    <name evidence="4" type="ORF">CIL03_15395</name>
</gene>
<evidence type="ECO:0000256" key="2">
    <source>
        <dbReference type="ARBA" id="ARBA00022840"/>
    </source>
</evidence>
<organism evidence="4 5">
    <name type="scientific">Virgibacillus indicus</name>
    <dbReference type="NCBI Taxonomy" id="2024554"/>
    <lineage>
        <taxon>Bacteria</taxon>
        <taxon>Bacillati</taxon>
        <taxon>Bacillota</taxon>
        <taxon>Bacilli</taxon>
        <taxon>Bacillales</taxon>
        <taxon>Bacillaceae</taxon>
        <taxon>Virgibacillus</taxon>
    </lineage>
</organism>
<evidence type="ECO:0000313" key="5">
    <source>
        <dbReference type="Proteomes" id="UP000216498"/>
    </source>
</evidence>
<keyword evidence="2 4" id="KW-0067">ATP-binding</keyword>
<reference evidence="4 5" key="1">
    <citation type="submission" date="2017-08" db="EMBL/GenBank/DDBJ databases">
        <title>Virgibacillus indicus sp. nov. and Virgibacillus profoundi sp. nov, two moderately halophilic bacteria isolated from marine sediment by using the Microfluidic Streak Plate.</title>
        <authorList>
            <person name="Xu B."/>
            <person name="Hu B."/>
            <person name="Wang J."/>
            <person name="Zhu Y."/>
            <person name="Huang L."/>
            <person name="Du W."/>
            <person name="Huang Y."/>
        </authorList>
    </citation>
    <scope>NUCLEOTIDE SEQUENCE [LARGE SCALE GENOMIC DNA]</scope>
    <source>
        <strain evidence="4 5">IO3-P2-C2</strain>
    </source>
</reference>
<keyword evidence="5" id="KW-1185">Reference proteome</keyword>
<name>A0A265N8H4_9BACI</name>
<evidence type="ECO:0000313" key="4">
    <source>
        <dbReference type="EMBL" id="OZU87749.1"/>
    </source>
</evidence>
<protein>
    <submittedName>
        <fullName evidence="4">ABC transporter ATP-binding protein</fullName>
    </submittedName>
</protein>
<dbReference type="InterPro" id="IPR003439">
    <property type="entry name" value="ABC_transporter-like_ATP-bd"/>
</dbReference>
<dbReference type="InterPro" id="IPR027417">
    <property type="entry name" value="P-loop_NTPase"/>
</dbReference>
<dbReference type="InterPro" id="IPR003593">
    <property type="entry name" value="AAA+_ATPase"/>
</dbReference>
<dbReference type="RefSeq" id="WP_094886777.1">
    <property type="nucleotide sequence ID" value="NZ_NPMS01000008.1"/>
</dbReference>
<evidence type="ECO:0000259" key="3">
    <source>
        <dbReference type="PROSITE" id="PS50893"/>
    </source>
</evidence>
<dbReference type="CDD" id="cd03230">
    <property type="entry name" value="ABC_DR_subfamily_A"/>
    <property type="match status" value="1"/>
</dbReference>
<dbReference type="GO" id="GO:0005524">
    <property type="term" value="F:ATP binding"/>
    <property type="evidence" value="ECO:0007669"/>
    <property type="project" value="UniProtKB-KW"/>
</dbReference>
<sequence>MKIEVKGLTKRYKDNYALNNVSFTLDGPKIYGLLGRNGAGKTTFMDILSGQILASNGKIEIDGEEPFDNQKLTESICLIKEGHNFKKDLKVKNVLKVYSFFYPKWDQELADKLIKEYNLNLNSKVKTLSKGMESALGIIVGLSSKAPITIFDEPYIGLDAAARKKFYEIMLEEYEAEKRIIIFSTHLIDEVSLLFEEVLILQEGSLVLMEEADMLRNSTCAVSGTIEEVEAFISGKEVIEKKQLAGMMTAYVYSSIQEAKMHGLNAEGVPIQELMIYLTERKKGA</sequence>
<proteinExistence type="predicted"/>